<evidence type="ECO:0000256" key="1">
    <source>
        <dbReference type="ARBA" id="ARBA00004651"/>
    </source>
</evidence>
<dbReference type="SUPFAM" id="SSF82689">
    <property type="entry name" value="Mechanosensitive channel protein MscS (YggB), C-terminal domain"/>
    <property type="match status" value="1"/>
</dbReference>
<sequence length="285" mass="30411">MNTNAVIIAETSADATPIAEQVTGIAIEWGLKIVSFLLVLLIGMWIAKAIKKGFTRVMEKKGVDVTLTKFLTSLLYVGLQAFVIVAALEKLNVKTASFIAILGAAGLAVGLALQGSLANFASGVLMIIFKPFAIGDFIEAGGAMGGVKEIGIFTTTVDSPDNKLMIVPNAQIMGGKITNFNANGTRRVDLVAGIGYGDDIDKAKSVIEGILAADKRILKEPAPTVAVVEMADSSVNIVVRPWCSGADYWGVYFDTTETIKKTFDEQGITIPFPQRDVHIYEHKEG</sequence>
<evidence type="ECO:0000259" key="8">
    <source>
        <dbReference type="Pfam" id="PF00924"/>
    </source>
</evidence>
<keyword evidence="6 7" id="KW-0472">Membrane</keyword>
<dbReference type="Proteomes" id="UP000366872">
    <property type="component" value="Unassembled WGS sequence"/>
</dbReference>
<dbReference type="InterPro" id="IPR049142">
    <property type="entry name" value="MS_channel_1st"/>
</dbReference>
<dbReference type="Pfam" id="PF21088">
    <property type="entry name" value="MS_channel_1st"/>
    <property type="match status" value="1"/>
</dbReference>
<dbReference type="AlphaFoldDB" id="A0A6C2U6V6"/>
<keyword evidence="4 7" id="KW-0812">Transmembrane</keyword>
<keyword evidence="12" id="KW-1185">Reference proteome</keyword>
<feature type="domain" description="Mechanosensitive ion channel MscS C-terminal" evidence="9">
    <location>
        <begin position="189"/>
        <end position="270"/>
    </location>
</feature>
<evidence type="ECO:0000256" key="7">
    <source>
        <dbReference type="SAM" id="Phobius"/>
    </source>
</evidence>
<dbReference type="EMBL" id="CAAHFG010000002">
    <property type="protein sequence ID" value="VGO15261.1"/>
    <property type="molecule type" value="Genomic_DNA"/>
</dbReference>
<evidence type="ECO:0000256" key="5">
    <source>
        <dbReference type="ARBA" id="ARBA00022989"/>
    </source>
</evidence>
<dbReference type="GO" id="GO:0008381">
    <property type="term" value="F:mechanosensitive monoatomic ion channel activity"/>
    <property type="evidence" value="ECO:0007669"/>
    <property type="project" value="InterPro"/>
</dbReference>
<feature type="domain" description="Mechanosensitive ion channel MscS" evidence="8">
    <location>
        <begin position="116"/>
        <end position="181"/>
    </location>
</feature>
<dbReference type="Pfam" id="PF05552">
    <property type="entry name" value="MS_channel_1st_1"/>
    <property type="match status" value="1"/>
</dbReference>
<feature type="domain" description="Mechanosensitive ion channel transmembrane helices 2/3" evidence="10">
    <location>
        <begin position="74"/>
        <end position="114"/>
    </location>
</feature>
<evidence type="ECO:0000313" key="11">
    <source>
        <dbReference type="EMBL" id="VGO15261.1"/>
    </source>
</evidence>
<evidence type="ECO:0000259" key="9">
    <source>
        <dbReference type="Pfam" id="PF21082"/>
    </source>
</evidence>
<dbReference type="InterPro" id="IPR008910">
    <property type="entry name" value="MSC_TM_helix"/>
</dbReference>
<dbReference type="SUPFAM" id="SSF50182">
    <property type="entry name" value="Sm-like ribonucleoproteins"/>
    <property type="match status" value="1"/>
</dbReference>
<dbReference type="Pfam" id="PF21082">
    <property type="entry name" value="MS_channel_3rd"/>
    <property type="match status" value="1"/>
</dbReference>
<dbReference type="InterPro" id="IPR011066">
    <property type="entry name" value="MscS_channel_C_sf"/>
</dbReference>
<dbReference type="SUPFAM" id="SSF82861">
    <property type="entry name" value="Mechanosensitive channel protein MscS (YggB), transmembrane region"/>
    <property type="match status" value="1"/>
</dbReference>
<evidence type="ECO:0000256" key="4">
    <source>
        <dbReference type="ARBA" id="ARBA00022692"/>
    </source>
</evidence>
<dbReference type="Gene3D" id="2.30.30.60">
    <property type="match status" value="1"/>
</dbReference>
<feature type="transmembrane region" description="Helical" evidence="7">
    <location>
        <begin position="67"/>
        <end position="88"/>
    </location>
</feature>
<keyword evidence="3" id="KW-1003">Cell membrane</keyword>
<evidence type="ECO:0000256" key="3">
    <source>
        <dbReference type="ARBA" id="ARBA00022475"/>
    </source>
</evidence>
<dbReference type="InterPro" id="IPR023408">
    <property type="entry name" value="MscS_beta-dom_sf"/>
</dbReference>
<reference evidence="11 12" key="1">
    <citation type="submission" date="2019-04" db="EMBL/GenBank/DDBJ databases">
        <authorList>
            <person name="Van Vliet M D."/>
        </authorList>
    </citation>
    <scope>NUCLEOTIDE SEQUENCE [LARGE SCALE GENOMIC DNA]</scope>
    <source>
        <strain evidence="11 12">F1</strain>
    </source>
</reference>
<keyword evidence="5 7" id="KW-1133">Transmembrane helix</keyword>
<comment type="subcellular location">
    <subcellularLocation>
        <location evidence="1">Cell membrane</location>
        <topology evidence="1">Multi-pass membrane protein</topology>
    </subcellularLocation>
</comment>
<comment type="similarity">
    <text evidence="2">Belongs to the MscS (TC 1.A.23) family.</text>
</comment>
<evidence type="ECO:0000313" key="12">
    <source>
        <dbReference type="Proteomes" id="UP000366872"/>
    </source>
</evidence>
<dbReference type="InterPro" id="IPR049278">
    <property type="entry name" value="MS_channel_C"/>
</dbReference>
<dbReference type="Gene3D" id="1.10.287.1260">
    <property type="match status" value="1"/>
</dbReference>
<feature type="transmembrane region" description="Helical" evidence="7">
    <location>
        <begin position="100"/>
        <end position="129"/>
    </location>
</feature>
<evidence type="ECO:0000256" key="6">
    <source>
        <dbReference type="ARBA" id="ARBA00023136"/>
    </source>
</evidence>
<dbReference type="Gene3D" id="3.30.70.100">
    <property type="match status" value="1"/>
</dbReference>
<protein>
    <submittedName>
        <fullName evidence="11">Small-conductance mechanosensitive channel</fullName>
    </submittedName>
</protein>
<proteinExistence type="inferred from homology"/>
<organism evidence="11 12">
    <name type="scientific">Pontiella desulfatans</name>
    <dbReference type="NCBI Taxonomy" id="2750659"/>
    <lineage>
        <taxon>Bacteria</taxon>
        <taxon>Pseudomonadati</taxon>
        <taxon>Kiritimatiellota</taxon>
        <taxon>Kiritimatiellia</taxon>
        <taxon>Kiritimatiellales</taxon>
        <taxon>Pontiellaceae</taxon>
        <taxon>Pontiella</taxon>
    </lineage>
</organism>
<dbReference type="InterPro" id="IPR045275">
    <property type="entry name" value="MscS_archaea/bacteria_type"/>
</dbReference>
<feature type="transmembrane region" description="Helical" evidence="7">
    <location>
        <begin position="29"/>
        <end position="47"/>
    </location>
</feature>
<dbReference type="InterPro" id="IPR006685">
    <property type="entry name" value="MscS_channel_2nd"/>
</dbReference>
<dbReference type="Pfam" id="PF00924">
    <property type="entry name" value="MS_channel_2nd"/>
    <property type="match status" value="1"/>
</dbReference>
<evidence type="ECO:0000259" key="10">
    <source>
        <dbReference type="Pfam" id="PF21088"/>
    </source>
</evidence>
<name>A0A6C2U6V6_PONDE</name>
<accession>A0A6C2U6V6</accession>
<dbReference type="InterPro" id="IPR011014">
    <property type="entry name" value="MscS_channel_TM-2"/>
</dbReference>
<dbReference type="PANTHER" id="PTHR30221">
    <property type="entry name" value="SMALL-CONDUCTANCE MECHANOSENSITIVE CHANNEL"/>
    <property type="match status" value="1"/>
</dbReference>
<dbReference type="InterPro" id="IPR010920">
    <property type="entry name" value="LSM_dom_sf"/>
</dbReference>
<dbReference type="RefSeq" id="WP_136080841.1">
    <property type="nucleotide sequence ID" value="NZ_CAAHFG010000002.1"/>
</dbReference>
<evidence type="ECO:0000256" key="2">
    <source>
        <dbReference type="ARBA" id="ARBA00008017"/>
    </source>
</evidence>
<dbReference type="PANTHER" id="PTHR30221:SF1">
    <property type="entry name" value="SMALL-CONDUCTANCE MECHANOSENSITIVE CHANNEL"/>
    <property type="match status" value="1"/>
</dbReference>
<gene>
    <name evidence="11" type="primary">mscS_1</name>
    <name evidence="11" type="ORF">PDESU_03843</name>
</gene>
<dbReference type="GO" id="GO:0005886">
    <property type="term" value="C:plasma membrane"/>
    <property type="evidence" value="ECO:0007669"/>
    <property type="project" value="UniProtKB-SubCell"/>
</dbReference>